<comment type="caution">
    <text evidence="1">The sequence shown here is derived from an EMBL/GenBank/DDBJ whole genome shotgun (WGS) entry which is preliminary data.</text>
</comment>
<evidence type="ECO:0000313" key="2">
    <source>
        <dbReference type="Proteomes" id="UP001203687"/>
    </source>
</evidence>
<name>A0ABT0H3T0_9FLAO</name>
<keyword evidence="2" id="KW-1185">Reference proteome</keyword>
<organism evidence="1 2">
    <name type="scientific">Psychroserpens algicola</name>
    <dbReference type="NCBI Taxonomy" id="1719034"/>
    <lineage>
        <taxon>Bacteria</taxon>
        <taxon>Pseudomonadati</taxon>
        <taxon>Bacteroidota</taxon>
        <taxon>Flavobacteriia</taxon>
        <taxon>Flavobacteriales</taxon>
        <taxon>Flavobacteriaceae</taxon>
        <taxon>Psychroserpens</taxon>
    </lineage>
</organism>
<proteinExistence type="predicted"/>
<dbReference type="EMBL" id="JALPQF010000001">
    <property type="protein sequence ID" value="MCK8479038.1"/>
    <property type="molecule type" value="Genomic_DNA"/>
</dbReference>
<dbReference type="RefSeq" id="WP_248411474.1">
    <property type="nucleotide sequence ID" value="NZ_JALPQF010000001.1"/>
</dbReference>
<sequence length="199" mass="23685">MKIREKRRLLIYLELLLERFITEQRNETHPNVIKYFSTEELIDIVLWMYPKTWTFEALENRSDKQLLELIGSDSNIVLYLIDQIEKSTPLYPQLRQEEVTQFFSRTQNEMHYLASKPVDQWDKYDVSNYRSLLLKTGTTKKVFGIFTSDVLAEDVYAVTTKPSYFFDTYKEAEDEIKNIELAGQFKANELTIHKLYLIT</sequence>
<accession>A0ABT0H3T0</accession>
<protein>
    <submittedName>
        <fullName evidence="1">Uncharacterized protein</fullName>
    </submittedName>
</protein>
<reference evidence="1" key="1">
    <citation type="submission" date="2022-04" db="EMBL/GenBank/DDBJ databases">
        <authorList>
            <person name="Ren T."/>
        </authorList>
    </citation>
    <scope>NUCLEOTIDE SEQUENCE</scope>
    <source>
        <strain evidence="1">F63249</strain>
    </source>
</reference>
<dbReference type="Proteomes" id="UP001203687">
    <property type="component" value="Unassembled WGS sequence"/>
</dbReference>
<gene>
    <name evidence="1" type="ORF">MUY34_00320</name>
</gene>
<evidence type="ECO:0000313" key="1">
    <source>
        <dbReference type="EMBL" id="MCK8479038.1"/>
    </source>
</evidence>